<evidence type="ECO:0000256" key="2">
    <source>
        <dbReference type="SAM" id="MobiDB-lite"/>
    </source>
</evidence>
<dbReference type="NCBIfam" id="TIGR00257">
    <property type="entry name" value="IMPACT_YIGZ"/>
    <property type="match status" value="1"/>
</dbReference>
<sequence length="208" mass="22219">MITGYTTIGAAVEAEIEDRRSRFICRLAPVTDEDAARSVITAVRAEHWDARHHCTAFVLGPDRSTRRSNDDGEPAGTAGAPMLQTLEGADITDVVAVVTRYFGGTLLGSGGLIRAYGSATRAAIDRATLRHFTIGELLEITADHATAPRLDNDLRERGVEILGIEYGARVTLRIAVSAGELDPVRSAIATVSHGDAVVRSIGTAWRPD</sequence>
<dbReference type="GO" id="GO:0006446">
    <property type="term" value="P:regulation of translational initiation"/>
    <property type="evidence" value="ECO:0007669"/>
    <property type="project" value="TreeGrafter"/>
</dbReference>
<dbReference type="OrthoDB" id="9813771at2"/>
<dbReference type="Gene3D" id="3.30.230.30">
    <property type="entry name" value="Impact, N-terminal domain"/>
    <property type="match status" value="1"/>
</dbReference>
<evidence type="ECO:0000256" key="1">
    <source>
        <dbReference type="ARBA" id="ARBA00007665"/>
    </source>
</evidence>
<dbReference type="InterPro" id="IPR020569">
    <property type="entry name" value="UPF0029_Impact_CS"/>
</dbReference>
<dbReference type="Pfam" id="PF09186">
    <property type="entry name" value="DUF1949"/>
    <property type="match status" value="1"/>
</dbReference>
<dbReference type="STRING" id="630515.SAMN04489812_2352"/>
<dbReference type="GO" id="GO:0005737">
    <property type="term" value="C:cytoplasm"/>
    <property type="evidence" value="ECO:0007669"/>
    <property type="project" value="TreeGrafter"/>
</dbReference>
<proteinExistence type="inferred from homology"/>
<gene>
    <name evidence="5" type="ORF">SAMN04489812_2352</name>
</gene>
<evidence type="ECO:0000313" key="6">
    <source>
        <dbReference type="Proteomes" id="UP000199103"/>
    </source>
</evidence>
<dbReference type="SUPFAM" id="SSF54980">
    <property type="entry name" value="EF-G C-terminal domain-like"/>
    <property type="match status" value="1"/>
</dbReference>
<dbReference type="InterPro" id="IPR020568">
    <property type="entry name" value="Ribosomal_Su5_D2-typ_SF"/>
</dbReference>
<feature type="domain" description="UPF0029" evidence="4">
    <location>
        <begin position="140"/>
        <end position="194"/>
    </location>
</feature>
<dbReference type="InterPro" id="IPR015269">
    <property type="entry name" value="UPF0029_Impact_C"/>
</dbReference>
<keyword evidence="6" id="KW-1185">Reference proteome</keyword>
<feature type="region of interest" description="Disordered" evidence="2">
    <location>
        <begin position="61"/>
        <end position="80"/>
    </location>
</feature>
<dbReference type="Proteomes" id="UP000199103">
    <property type="component" value="Chromosome I"/>
</dbReference>
<protein>
    <submittedName>
        <fullName evidence="5">Uncharacterized protein, YigZ family</fullName>
    </submittedName>
</protein>
<reference evidence="5 6" key="1">
    <citation type="submission" date="2016-10" db="EMBL/GenBank/DDBJ databases">
        <authorList>
            <person name="de Groot N.N."/>
        </authorList>
    </citation>
    <scope>NUCLEOTIDE SEQUENCE [LARGE SCALE GENOMIC DNA]</scope>
    <source>
        <strain evidence="5 6">DSM 21800</strain>
    </source>
</reference>
<evidence type="ECO:0000313" key="5">
    <source>
        <dbReference type="EMBL" id="SDS58209.1"/>
    </source>
</evidence>
<dbReference type="PANTHER" id="PTHR16301">
    <property type="entry name" value="IMPACT-RELATED"/>
    <property type="match status" value="1"/>
</dbReference>
<dbReference type="InterPro" id="IPR015796">
    <property type="entry name" value="Impact_YigZ-like"/>
</dbReference>
<dbReference type="Pfam" id="PF01205">
    <property type="entry name" value="Impact_N"/>
    <property type="match status" value="1"/>
</dbReference>
<dbReference type="PANTHER" id="PTHR16301:SF20">
    <property type="entry name" value="IMPACT FAMILY MEMBER YIGZ"/>
    <property type="match status" value="1"/>
</dbReference>
<comment type="similarity">
    <text evidence="1">Belongs to the IMPACT family.</text>
</comment>
<dbReference type="SUPFAM" id="SSF54211">
    <property type="entry name" value="Ribosomal protein S5 domain 2-like"/>
    <property type="match status" value="1"/>
</dbReference>
<dbReference type="EMBL" id="LT629772">
    <property type="protein sequence ID" value="SDS58209.1"/>
    <property type="molecule type" value="Genomic_DNA"/>
</dbReference>
<dbReference type="InterPro" id="IPR036956">
    <property type="entry name" value="Impact_N_sf"/>
</dbReference>
<dbReference type="RefSeq" id="WP_091524786.1">
    <property type="nucleotide sequence ID" value="NZ_LT629772.1"/>
</dbReference>
<dbReference type="PROSITE" id="PS00910">
    <property type="entry name" value="UPF0029"/>
    <property type="match status" value="1"/>
</dbReference>
<accession>A0A1H1TF95</accession>
<evidence type="ECO:0000259" key="4">
    <source>
        <dbReference type="Pfam" id="PF09186"/>
    </source>
</evidence>
<dbReference type="InterPro" id="IPR035647">
    <property type="entry name" value="EFG_III/V"/>
</dbReference>
<dbReference type="AlphaFoldDB" id="A0A1H1TF95"/>
<evidence type="ECO:0000259" key="3">
    <source>
        <dbReference type="Pfam" id="PF01205"/>
    </source>
</evidence>
<dbReference type="InterPro" id="IPR023582">
    <property type="entry name" value="Impact"/>
</dbReference>
<feature type="domain" description="Impact N-terminal" evidence="3">
    <location>
        <begin position="19"/>
        <end position="124"/>
    </location>
</feature>
<dbReference type="InterPro" id="IPR001498">
    <property type="entry name" value="Impact_N"/>
</dbReference>
<name>A0A1H1TF95_9ACTN</name>
<organism evidence="5 6">
    <name type="scientific">Microlunatus soli</name>
    <dbReference type="NCBI Taxonomy" id="630515"/>
    <lineage>
        <taxon>Bacteria</taxon>
        <taxon>Bacillati</taxon>
        <taxon>Actinomycetota</taxon>
        <taxon>Actinomycetes</taxon>
        <taxon>Propionibacteriales</taxon>
        <taxon>Propionibacteriaceae</taxon>
        <taxon>Microlunatus</taxon>
    </lineage>
</organism>